<dbReference type="AlphaFoldDB" id="H3GI69"/>
<dbReference type="InterPro" id="IPR050559">
    <property type="entry name" value="P-Pant_transferase_sf"/>
</dbReference>
<dbReference type="InParanoid" id="H3GI69"/>
<evidence type="ECO:0000313" key="5">
    <source>
        <dbReference type="EnsemblProtists" id="Phyra75721"/>
    </source>
</evidence>
<dbReference type="GO" id="GO:0019878">
    <property type="term" value="P:lysine biosynthetic process via aminoadipic acid"/>
    <property type="evidence" value="ECO:0000318"/>
    <property type="project" value="GO_Central"/>
</dbReference>
<dbReference type="OrthoDB" id="26719at2759"/>
<accession>H3GI69</accession>
<dbReference type="Proteomes" id="UP000005238">
    <property type="component" value="Unassembled WGS sequence"/>
</dbReference>
<dbReference type="SUPFAM" id="SSF56214">
    <property type="entry name" value="4'-phosphopantetheinyl transferase"/>
    <property type="match status" value="2"/>
</dbReference>
<reference evidence="5" key="2">
    <citation type="submission" date="2015-06" db="UniProtKB">
        <authorList>
            <consortium name="EnsemblProtists"/>
        </authorList>
    </citation>
    <scope>IDENTIFICATION</scope>
    <source>
        <strain evidence="5">Pr102</strain>
    </source>
</reference>
<dbReference type="InterPro" id="IPR037143">
    <property type="entry name" value="4-PPantetheinyl_Trfase_dom_sf"/>
</dbReference>
<evidence type="ECO:0000313" key="6">
    <source>
        <dbReference type="Proteomes" id="UP000005238"/>
    </source>
</evidence>
<proteinExistence type="predicted"/>
<keyword evidence="6" id="KW-1185">Reference proteome</keyword>
<evidence type="ECO:0000259" key="4">
    <source>
        <dbReference type="Pfam" id="PF22624"/>
    </source>
</evidence>
<evidence type="ECO:0000259" key="3">
    <source>
        <dbReference type="Pfam" id="PF01648"/>
    </source>
</evidence>
<evidence type="ECO:0000256" key="1">
    <source>
        <dbReference type="ARBA" id="ARBA00013172"/>
    </source>
</evidence>
<dbReference type="STRING" id="164328.H3GI69"/>
<dbReference type="eggNOG" id="KOG0945">
    <property type="taxonomic scope" value="Eukaryota"/>
</dbReference>
<dbReference type="InterPro" id="IPR055066">
    <property type="entry name" value="AASDHPPT_N"/>
</dbReference>
<dbReference type="EMBL" id="DS566011">
    <property type="status" value="NOT_ANNOTATED_CDS"/>
    <property type="molecule type" value="Genomic_DNA"/>
</dbReference>
<dbReference type="HOGENOM" id="CLU_057011_3_2_1"/>
<dbReference type="PANTHER" id="PTHR12215:SF10">
    <property type="entry name" value="L-AMINOADIPATE-SEMIALDEHYDE DEHYDROGENASE-PHOSPHOPANTETHEINYL TRANSFERASE"/>
    <property type="match status" value="1"/>
</dbReference>
<dbReference type="Pfam" id="PF22624">
    <property type="entry name" value="AASDHPPT_N"/>
    <property type="match status" value="1"/>
</dbReference>
<dbReference type="VEuPathDB" id="FungiDB:KRP22_6852"/>
<dbReference type="VEuPathDB" id="FungiDB:KRP23_10209"/>
<protein>
    <recommendedName>
        <fullName evidence="1">holo-[acyl-carrier-protein] synthase</fullName>
        <ecNumber evidence="1">2.7.8.7</ecNumber>
    </recommendedName>
</protein>
<keyword evidence="2" id="KW-0808">Transferase</keyword>
<name>H3GI69_PHYRM</name>
<feature type="domain" description="4'-phosphopantetheinyl transferase" evidence="3">
    <location>
        <begin position="119"/>
        <end position="232"/>
    </location>
</feature>
<dbReference type="OMA" id="WVFEESL"/>
<dbReference type="InterPro" id="IPR008278">
    <property type="entry name" value="4-PPantetheinyl_Trfase_dom"/>
</dbReference>
<evidence type="ECO:0000256" key="2">
    <source>
        <dbReference type="ARBA" id="ARBA00022679"/>
    </source>
</evidence>
<feature type="domain" description="4'-phosphopantetheinyl transferase N-terminal" evidence="4">
    <location>
        <begin position="17"/>
        <end position="114"/>
    </location>
</feature>
<dbReference type="FunFam" id="3.90.470.20:FF:000003">
    <property type="entry name" value="L-aminoadipate-semialdehyde dehydrogenase-phosphopantetheinyl transferase"/>
    <property type="match status" value="1"/>
</dbReference>
<dbReference type="Gene3D" id="3.90.470.20">
    <property type="entry name" value="4'-phosphopantetheinyl transferase domain"/>
    <property type="match status" value="2"/>
</dbReference>
<dbReference type="Pfam" id="PF01648">
    <property type="entry name" value="ACPS"/>
    <property type="match status" value="1"/>
</dbReference>
<dbReference type="EnsemblProtists" id="Phyra75721">
    <property type="protein sequence ID" value="Phyra75721"/>
    <property type="gene ID" value="Phyra75721"/>
</dbReference>
<organism evidence="5 6">
    <name type="scientific">Phytophthora ramorum</name>
    <name type="common">Sudden oak death agent</name>
    <dbReference type="NCBI Taxonomy" id="164328"/>
    <lineage>
        <taxon>Eukaryota</taxon>
        <taxon>Sar</taxon>
        <taxon>Stramenopiles</taxon>
        <taxon>Oomycota</taxon>
        <taxon>Peronosporomycetes</taxon>
        <taxon>Peronosporales</taxon>
        <taxon>Peronosporaceae</taxon>
        <taxon>Phytophthora</taxon>
    </lineage>
</organism>
<dbReference type="GO" id="GO:0000287">
    <property type="term" value="F:magnesium ion binding"/>
    <property type="evidence" value="ECO:0007669"/>
    <property type="project" value="InterPro"/>
</dbReference>
<dbReference type="EC" id="2.7.8.7" evidence="1"/>
<reference evidence="6" key="1">
    <citation type="journal article" date="2006" name="Science">
        <title>Phytophthora genome sequences uncover evolutionary origins and mechanisms of pathogenesis.</title>
        <authorList>
            <person name="Tyler B.M."/>
            <person name="Tripathy S."/>
            <person name="Zhang X."/>
            <person name="Dehal P."/>
            <person name="Jiang R.H."/>
            <person name="Aerts A."/>
            <person name="Arredondo F.D."/>
            <person name="Baxter L."/>
            <person name="Bensasson D."/>
            <person name="Beynon J.L."/>
            <person name="Chapman J."/>
            <person name="Damasceno C.M."/>
            <person name="Dorrance A.E."/>
            <person name="Dou D."/>
            <person name="Dickerman A.W."/>
            <person name="Dubchak I.L."/>
            <person name="Garbelotto M."/>
            <person name="Gijzen M."/>
            <person name="Gordon S.G."/>
            <person name="Govers F."/>
            <person name="Grunwald N.J."/>
            <person name="Huang W."/>
            <person name="Ivors K.L."/>
            <person name="Jones R.W."/>
            <person name="Kamoun S."/>
            <person name="Krampis K."/>
            <person name="Lamour K.H."/>
            <person name="Lee M.K."/>
            <person name="McDonald W.H."/>
            <person name="Medina M."/>
            <person name="Meijer H.J."/>
            <person name="Nordberg E.K."/>
            <person name="Maclean D.J."/>
            <person name="Ospina-Giraldo M.D."/>
            <person name="Morris P.F."/>
            <person name="Phuntumart V."/>
            <person name="Putnam N.H."/>
            <person name="Rash S."/>
            <person name="Rose J.K."/>
            <person name="Sakihama Y."/>
            <person name="Salamov A.A."/>
            <person name="Savidor A."/>
            <person name="Scheuring C.F."/>
            <person name="Smith B.M."/>
            <person name="Sobral B.W."/>
            <person name="Terry A."/>
            <person name="Torto-Alalibo T.A."/>
            <person name="Win J."/>
            <person name="Xu Z."/>
            <person name="Zhang H."/>
            <person name="Grigoriev I.V."/>
            <person name="Rokhsar D.S."/>
            <person name="Boore J.L."/>
        </authorList>
    </citation>
    <scope>NUCLEOTIDE SEQUENCE [LARGE SCALE GENOMIC DNA]</scope>
    <source>
        <strain evidence="6">Pr102</strain>
    </source>
</reference>
<dbReference type="GeneID" id="94216358"/>
<sequence length="289" mass="33108">MAAPSPLHCLRFVDVASWDPSTPEWGRLLHQLSVHEQQQVTRFMFAKDQKLALGSRLLQRQLIHDLFGVSYGAVDIARTPENKPYWKRPTESPAPPLWNYNVSHHGTVVAIASAAHALVGVDVVQLTDRPRRKTSVEEFFRAFTDYFNPREWGYIRGTASTESGDEDGQYTRFYRLWSLKEAYIKAVGIGLGFSLLRAEFVRVDSAFDDQWELFLDGHRAGDWHFTSTQVNDAHLVSAAYGPFSARWRPEASSIFPHVDFVEITLPGYSIDEDENITAWHEWRLQDLIQ</sequence>
<dbReference type="GO" id="GO:0008897">
    <property type="term" value="F:holo-[acyl-carrier-protein] synthase activity"/>
    <property type="evidence" value="ECO:0000318"/>
    <property type="project" value="GO_Central"/>
</dbReference>
<dbReference type="PANTHER" id="PTHR12215">
    <property type="entry name" value="PHOSPHOPANTETHEINE TRANSFERASE"/>
    <property type="match status" value="1"/>
</dbReference>
<dbReference type="GO" id="GO:0005829">
    <property type="term" value="C:cytosol"/>
    <property type="evidence" value="ECO:0000318"/>
    <property type="project" value="GO_Central"/>
</dbReference>
<dbReference type="RefSeq" id="XP_067742039.1">
    <property type="nucleotide sequence ID" value="XM_067880631.1"/>
</dbReference>